<feature type="compositionally biased region" description="Basic and acidic residues" evidence="6">
    <location>
        <begin position="284"/>
        <end position="296"/>
    </location>
</feature>
<evidence type="ECO:0000256" key="4">
    <source>
        <dbReference type="ARBA" id="ARBA00023136"/>
    </source>
</evidence>
<feature type="transmembrane region" description="Helical" evidence="7">
    <location>
        <begin position="6"/>
        <end position="29"/>
    </location>
</feature>
<sequence length="491" mass="53255">MESRQTELWVVLFVTFTAATIITILRLLSRRLKRLPLSWDDYFALCGFAISVGWIIIVPYWVNHGLGLHITDIVATKGITLEDILFEGKLLLFIAELFYAFGLFFAKVSVLSLYWRMFNLTNIRLPIQILFGCSLVWIIFRIFMGIFHCVPVEAFWDSNAGGYCTIEDKKFFFGTTLVHAAIDIAILILPMWQISQLQLPFLQKAGIMIMFTFGFFICAAAIRLIVAARVFDDKSPDLTWNICEIVIWATVEVNLINVSASLPVIRPACTYIFTCTNPRTRTEASSESYIHSDGRSRTKPSIRLDTLRKSSAHDESSSTHQLAGSDGGDGRGSGSDFESHTMNRLRSAGNGYTSTVTEPSAFQHGVHDTLGCDTRPSRCCAGTWSISSVVPTSAIQNSSNSVQNSFVTVTSAVVSATTKTVVSETTVAVAASSGTVSNAFKTSESASDTSSGASNESSATDSASSSATDSGNADSKAQMSAGLIGTATPAL</sequence>
<feature type="transmembrane region" description="Helical" evidence="7">
    <location>
        <begin position="41"/>
        <end position="62"/>
    </location>
</feature>
<proteinExistence type="inferred from homology"/>
<evidence type="ECO:0000256" key="5">
    <source>
        <dbReference type="ARBA" id="ARBA00038359"/>
    </source>
</evidence>
<feature type="transmembrane region" description="Helical" evidence="7">
    <location>
        <begin position="171"/>
        <end position="193"/>
    </location>
</feature>
<accession>A0A0B7KIN2</accession>
<gene>
    <name evidence="9" type="ORF">BN869_000013506_1</name>
</gene>
<feature type="transmembrane region" description="Helical" evidence="7">
    <location>
        <begin position="205"/>
        <end position="226"/>
    </location>
</feature>
<dbReference type="Pfam" id="PF20684">
    <property type="entry name" value="Fung_rhodopsin"/>
    <property type="match status" value="1"/>
</dbReference>
<reference evidence="9" key="1">
    <citation type="submission" date="2015-01" db="EMBL/GenBank/DDBJ databases">
        <authorList>
            <person name="Durling Mikael"/>
        </authorList>
    </citation>
    <scope>NUCLEOTIDE SEQUENCE</scope>
</reference>
<dbReference type="PANTHER" id="PTHR33048">
    <property type="entry name" value="PTH11-LIKE INTEGRAL MEMBRANE PROTEIN (AFU_ORTHOLOGUE AFUA_5G11245)"/>
    <property type="match status" value="1"/>
</dbReference>
<dbReference type="InterPro" id="IPR049326">
    <property type="entry name" value="Rhodopsin_dom_fungi"/>
</dbReference>
<evidence type="ECO:0000256" key="1">
    <source>
        <dbReference type="ARBA" id="ARBA00004141"/>
    </source>
</evidence>
<evidence type="ECO:0000256" key="3">
    <source>
        <dbReference type="ARBA" id="ARBA00022989"/>
    </source>
</evidence>
<protein>
    <recommendedName>
        <fullName evidence="8">Rhodopsin domain-containing protein</fullName>
    </recommendedName>
</protein>
<feature type="region of interest" description="Disordered" evidence="6">
    <location>
        <begin position="440"/>
        <end position="491"/>
    </location>
</feature>
<name>A0A0B7KIN2_BIOOC</name>
<feature type="compositionally biased region" description="Low complexity" evidence="6">
    <location>
        <begin position="440"/>
        <end position="475"/>
    </location>
</feature>
<feature type="transmembrane region" description="Helical" evidence="7">
    <location>
        <begin position="127"/>
        <end position="147"/>
    </location>
</feature>
<dbReference type="AlphaFoldDB" id="A0A0B7KIN2"/>
<keyword evidence="4 7" id="KW-0472">Membrane</keyword>
<feature type="region of interest" description="Disordered" evidence="6">
    <location>
        <begin position="284"/>
        <end position="341"/>
    </location>
</feature>
<keyword evidence="2 7" id="KW-0812">Transmembrane</keyword>
<organism evidence="9">
    <name type="scientific">Bionectria ochroleuca</name>
    <name type="common">Gliocladium roseum</name>
    <dbReference type="NCBI Taxonomy" id="29856"/>
    <lineage>
        <taxon>Eukaryota</taxon>
        <taxon>Fungi</taxon>
        <taxon>Dikarya</taxon>
        <taxon>Ascomycota</taxon>
        <taxon>Pezizomycotina</taxon>
        <taxon>Sordariomycetes</taxon>
        <taxon>Hypocreomycetidae</taxon>
        <taxon>Hypocreales</taxon>
        <taxon>Bionectriaceae</taxon>
        <taxon>Clonostachys</taxon>
    </lineage>
</organism>
<dbReference type="InterPro" id="IPR052337">
    <property type="entry name" value="SAT4-like"/>
</dbReference>
<dbReference type="PANTHER" id="PTHR33048:SF47">
    <property type="entry name" value="INTEGRAL MEMBRANE PROTEIN-RELATED"/>
    <property type="match status" value="1"/>
</dbReference>
<keyword evidence="3 7" id="KW-1133">Transmembrane helix</keyword>
<evidence type="ECO:0000256" key="7">
    <source>
        <dbReference type="SAM" id="Phobius"/>
    </source>
</evidence>
<feature type="domain" description="Rhodopsin" evidence="8">
    <location>
        <begin position="25"/>
        <end position="268"/>
    </location>
</feature>
<evidence type="ECO:0000259" key="8">
    <source>
        <dbReference type="Pfam" id="PF20684"/>
    </source>
</evidence>
<dbReference type="GO" id="GO:0016020">
    <property type="term" value="C:membrane"/>
    <property type="evidence" value="ECO:0007669"/>
    <property type="project" value="UniProtKB-SubCell"/>
</dbReference>
<comment type="subcellular location">
    <subcellularLocation>
        <location evidence="1">Membrane</location>
        <topology evidence="1">Multi-pass membrane protein</topology>
    </subcellularLocation>
</comment>
<comment type="similarity">
    <text evidence="5">Belongs to the SAT4 family.</text>
</comment>
<dbReference type="EMBL" id="CDPU01000102">
    <property type="protein sequence ID" value="CEO57448.1"/>
    <property type="molecule type" value="Genomic_DNA"/>
</dbReference>
<evidence type="ECO:0000313" key="9">
    <source>
        <dbReference type="EMBL" id="CEO57448.1"/>
    </source>
</evidence>
<feature type="compositionally biased region" description="Basic and acidic residues" evidence="6">
    <location>
        <begin position="305"/>
        <end position="317"/>
    </location>
</feature>
<evidence type="ECO:0000256" key="6">
    <source>
        <dbReference type="SAM" id="MobiDB-lite"/>
    </source>
</evidence>
<evidence type="ECO:0000256" key="2">
    <source>
        <dbReference type="ARBA" id="ARBA00022692"/>
    </source>
</evidence>
<feature type="transmembrane region" description="Helical" evidence="7">
    <location>
        <begin position="90"/>
        <end position="115"/>
    </location>
</feature>